<dbReference type="CDD" id="cd01392">
    <property type="entry name" value="HTH_LacI"/>
    <property type="match status" value="1"/>
</dbReference>
<dbReference type="CDD" id="cd06267">
    <property type="entry name" value="PBP1_LacI_sugar_binding-like"/>
    <property type="match status" value="1"/>
</dbReference>
<dbReference type="InterPro" id="IPR000843">
    <property type="entry name" value="HTH_LacI"/>
</dbReference>
<sequence>MFEPVKLKDIAKALNVSVSTVSRSLSGGHEISEKTRNIVLRYAQKLNYRQNPIALSLKERRSRSIGVVISEVANSYFSQAISGIESIAYDRGYHIFITQTHESADREIANVQHLSSRSVDGLLISLASETQEISHLKSLHDKGLPIVFFDRVSPEIETHKVIANNYKGAFEATVHLIKSGFRRIAHITGAHHLSTSKDRLRGYLAALDLYSIPCKPEYIIYCENGGMIQAETDAAIAQLALMPDRPDALFIGGDKLSTGCLSALKKQGLQVPQDIAIAGFTNSDVAELFKPSLTAVSQPAYQIGQKAAEMLIQLIESKKPVTQFETEMFSTELIVRKSTDKV</sequence>
<evidence type="ECO:0000256" key="3">
    <source>
        <dbReference type="ARBA" id="ARBA00023163"/>
    </source>
</evidence>
<protein>
    <submittedName>
        <fullName evidence="5">Transcriptional regulator, LacI family</fullName>
    </submittedName>
</protein>
<dbReference type="InterPro" id="IPR028082">
    <property type="entry name" value="Peripla_BP_I"/>
</dbReference>
<keyword evidence="6" id="KW-1185">Reference proteome</keyword>
<reference evidence="5" key="1">
    <citation type="submission" date="2011-09" db="EMBL/GenBank/DDBJ databases">
        <title>The permanent draft genome of Mucilaginibacter paludis DSM 18603.</title>
        <authorList>
            <consortium name="US DOE Joint Genome Institute (JGI-PGF)"/>
            <person name="Lucas S."/>
            <person name="Han J."/>
            <person name="Lapidus A."/>
            <person name="Bruce D."/>
            <person name="Goodwin L."/>
            <person name="Pitluck S."/>
            <person name="Peters L."/>
            <person name="Kyrpides N."/>
            <person name="Mavromatis K."/>
            <person name="Ivanova N."/>
            <person name="Mikhailova N."/>
            <person name="Held B."/>
            <person name="Detter J.C."/>
            <person name="Tapia R."/>
            <person name="Han C."/>
            <person name="Land M."/>
            <person name="Hauser L."/>
            <person name="Markowitz V."/>
            <person name="Cheng J.-F."/>
            <person name="Hugenholtz P."/>
            <person name="Woyke T."/>
            <person name="Wu D."/>
            <person name="Tindall B."/>
            <person name="Brambilla E."/>
            <person name="Klenk H.-P."/>
            <person name="Eisen J.A."/>
        </authorList>
    </citation>
    <scope>NUCLEOTIDE SEQUENCE [LARGE SCALE GENOMIC DNA]</scope>
    <source>
        <strain evidence="5">DSM 18603</strain>
    </source>
</reference>
<dbReference type="PANTHER" id="PTHR30146:SF109">
    <property type="entry name" value="HTH-TYPE TRANSCRIPTIONAL REGULATOR GALS"/>
    <property type="match status" value="1"/>
</dbReference>
<dbReference type="HOGENOM" id="CLU_037628_6_0_10"/>
<keyword evidence="2" id="KW-0238">DNA-binding</keyword>
<dbReference type="PROSITE" id="PS50932">
    <property type="entry name" value="HTH_LACI_2"/>
    <property type="match status" value="1"/>
</dbReference>
<name>H1YB58_9SPHI</name>
<proteinExistence type="predicted"/>
<dbReference type="Pfam" id="PF13377">
    <property type="entry name" value="Peripla_BP_3"/>
    <property type="match status" value="1"/>
</dbReference>
<keyword evidence="1" id="KW-0805">Transcription regulation</keyword>
<dbReference type="STRING" id="714943.Mucpa_6531"/>
<dbReference type="GO" id="GO:0001216">
    <property type="term" value="F:DNA-binding transcription activator activity"/>
    <property type="evidence" value="ECO:0007669"/>
    <property type="project" value="InterPro"/>
</dbReference>
<dbReference type="PROSITE" id="PS00717">
    <property type="entry name" value="SIGMA54_1"/>
    <property type="match status" value="1"/>
</dbReference>
<dbReference type="EMBL" id="CM001403">
    <property type="protein sequence ID" value="EHQ30584.1"/>
    <property type="molecule type" value="Genomic_DNA"/>
</dbReference>
<dbReference type="GO" id="GO:0000976">
    <property type="term" value="F:transcription cis-regulatory region binding"/>
    <property type="evidence" value="ECO:0007669"/>
    <property type="project" value="TreeGrafter"/>
</dbReference>
<accession>H1YB58</accession>
<dbReference type="AlphaFoldDB" id="H1YB58"/>
<dbReference type="Pfam" id="PF00356">
    <property type="entry name" value="LacI"/>
    <property type="match status" value="1"/>
</dbReference>
<dbReference type="SMART" id="SM00354">
    <property type="entry name" value="HTH_LACI"/>
    <property type="match status" value="1"/>
</dbReference>
<dbReference type="OrthoDB" id="9803256at2"/>
<evidence type="ECO:0000256" key="2">
    <source>
        <dbReference type="ARBA" id="ARBA00023125"/>
    </source>
</evidence>
<organism evidence="5 6">
    <name type="scientific">Mucilaginibacter paludis DSM 18603</name>
    <dbReference type="NCBI Taxonomy" id="714943"/>
    <lineage>
        <taxon>Bacteria</taxon>
        <taxon>Pseudomonadati</taxon>
        <taxon>Bacteroidota</taxon>
        <taxon>Sphingobacteriia</taxon>
        <taxon>Sphingobacteriales</taxon>
        <taxon>Sphingobacteriaceae</taxon>
        <taxon>Mucilaginibacter</taxon>
    </lineage>
</organism>
<dbReference type="eggNOG" id="COG1609">
    <property type="taxonomic scope" value="Bacteria"/>
</dbReference>
<evidence type="ECO:0000259" key="4">
    <source>
        <dbReference type="PROSITE" id="PS50932"/>
    </source>
</evidence>
<evidence type="ECO:0000256" key="1">
    <source>
        <dbReference type="ARBA" id="ARBA00023015"/>
    </source>
</evidence>
<dbReference type="Gene3D" id="1.10.260.40">
    <property type="entry name" value="lambda repressor-like DNA-binding domains"/>
    <property type="match status" value="1"/>
</dbReference>
<dbReference type="SUPFAM" id="SSF47413">
    <property type="entry name" value="lambda repressor-like DNA-binding domains"/>
    <property type="match status" value="1"/>
</dbReference>
<dbReference type="InterPro" id="IPR046335">
    <property type="entry name" value="LacI/GalR-like_sensor"/>
</dbReference>
<dbReference type="InterPro" id="IPR000394">
    <property type="entry name" value="RNA_pol_sigma_54"/>
</dbReference>
<dbReference type="InterPro" id="IPR010982">
    <property type="entry name" value="Lambda_DNA-bd_dom_sf"/>
</dbReference>
<dbReference type="PANTHER" id="PTHR30146">
    <property type="entry name" value="LACI-RELATED TRANSCRIPTIONAL REPRESSOR"/>
    <property type="match status" value="1"/>
</dbReference>
<dbReference type="Gene3D" id="3.40.50.2300">
    <property type="match status" value="2"/>
</dbReference>
<dbReference type="GO" id="GO:0016987">
    <property type="term" value="F:sigma factor activity"/>
    <property type="evidence" value="ECO:0007669"/>
    <property type="project" value="InterPro"/>
</dbReference>
<evidence type="ECO:0000313" key="5">
    <source>
        <dbReference type="EMBL" id="EHQ30584.1"/>
    </source>
</evidence>
<dbReference type="RefSeq" id="WP_008512439.1">
    <property type="nucleotide sequence ID" value="NZ_CM001403.1"/>
</dbReference>
<keyword evidence="3" id="KW-0804">Transcription</keyword>
<evidence type="ECO:0000313" key="6">
    <source>
        <dbReference type="Proteomes" id="UP000002774"/>
    </source>
</evidence>
<dbReference type="Proteomes" id="UP000002774">
    <property type="component" value="Chromosome"/>
</dbReference>
<feature type="domain" description="HTH lacI-type" evidence="4">
    <location>
        <begin position="5"/>
        <end position="59"/>
    </location>
</feature>
<dbReference type="SUPFAM" id="SSF53822">
    <property type="entry name" value="Periplasmic binding protein-like I"/>
    <property type="match status" value="1"/>
</dbReference>
<gene>
    <name evidence="5" type="ORF">Mucpa_6531</name>
</gene>